<reference evidence="5 6" key="1">
    <citation type="submission" date="2018-10" db="EMBL/GenBank/DDBJ databases">
        <title>Cohnella sp. M2MS4P-1, whole genome shotgun sequence.</title>
        <authorList>
            <person name="Tuo L."/>
        </authorList>
    </citation>
    <scope>NUCLEOTIDE SEQUENCE [LARGE SCALE GENOMIC DNA]</scope>
    <source>
        <strain evidence="5 6">M2MS4P-1</strain>
    </source>
</reference>
<dbReference type="GO" id="GO:0045892">
    <property type="term" value="P:negative regulation of DNA-templated transcription"/>
    <property type="evidence" value="ECO:0007669"/>
    <property type="project" value="InterPro"/>
</dbReference>
<accession>A0A494XH06</accession>
<evidence type="ECO:0000256" key="2">
    <source>
        <dbReference type="ARBA" id="ARBA00023015"/>
    </source>
</evidence>
<dbReference type="Proteomes" id="UP000282076">
    <property type="component" value="Unassembled WGS sequence"/>
</dbReference>
<evidence type="ECO:0000313" key="6">
    <source>
        <dbReference type="Proteomes" id="UP000282076"/>
    </source>
</evidence>
<evidence type="ECO:0000256" key="4">
    <source>
        <dbReference type="ARBA" id="ARBA00023163"/>
    </source>
</evidence>
<dbReference type="InterPro" id="IPR036388">
    <property type="entry name" value="WH-like_DNA-bd_sf"/>
</dbReference>
<comment type="similarity">
    <text evidence="1">Belongs to the BlaI transcriptional regulatory family.</text>
</comment>
<dbReference type="PIRSF" id="PIRSF019455">
    <property type="entry name" value="CopR_AtkY"/>
    <property type="match status" value="1"/>
</dbReference>
<keyword evidence="4" id="KW-0804">Transcription</keyword>
<evidence type="ECO:0000256" key="3">
    <source>
        <dbReference type="ARBA" id="ARBA00023125"/>
    </source>
</evidence>
<dbReference type="InterPro" id="IPR005650">
    <property type="entry name" value="BlaI_family"/>
</dbReference>
<evidence type="ECO:0000256" key="1">
    <source>
        <dbReference type="ARBA" id="ARBA00011046"/>
    </source>
</evidence>
<proteinExistence type="inferred from homology"/>
<dbReference type="Pfam" id="PF03965">
    <property type="entry name" value="Penicillinase_R"/>
    <property type="match status" value="1"/>
</dbReference>
<dbReference type="EMBL" id="RBZM01000010">
    <property type="protein sequence ID" value="RKP47886.1"/>
    <property type="molecule type" value="Genomic_DNA"/>
</dbReference>
<dbReference type="RefSeq" id="WP_120979177.1">
    <property type="nucleotide sequence ID" value="NZ_RBZM01000010.1"/>
</dbReference>
<protein>
    <submittedName>
        <fullName evidence="5">BlaI/MecI/CopY family transcriptional regulator</fullName>
    </submittedName>
</protein>
<keyword evidence="3" id="KW-0238">DNA-binding</keyword>
<dbReference type="AlphaFoldDB" id="A0A494XH06"/>
<keyword evidence="2" id="KW-0805">Transcription regulation</keyword>
<evidence type="ECO:0000313" key="5">
    <source>
        <dbReference type="EMBL" id="RKP47886.1"/>
    </source>
</evidence>
<keyword evidence="6" id="KW-1185">Reference proteome</keyword>
<dbReference type="OrthoDB" id="9795583at2"/>
<dbReference type="SUPFAM" id="SSF46785">
    <property type="entry name" value="Winged helix' DNA-binding domain"/>
    <property type="match status" value="1"/>
</dbReference>
<dbReference type="Gene3D" id="1.10.10.10">
    <property type="entry name" value="Winged helix-like DNA-binding domain superfamily/Winged helix DNA-binding domain"/>
    <property type="match status" value="1"/>
</dbReference>
<organism evidence="5 6">
    <name type="scientific">Cohnella endophytica</name>
    <dbReference type="NCBI Taxonomy" id="2419778"/>
    <lineage>
        <taxon>Bacteria</taxon>
        <taxon>Bacillati</taxon>
        <taxon>Bacillota</taxon>
        <taxon>Bacilli</taxon>
        <taxon>Bacillales</taxon>
        <taxon>Paenibacillaceae</taxon>
        <taxon>Cohnella</taxon>
    </lineage>
</organism>
<dbReference type="GO" id="GO:0003677">
    <property type="term" value="F:DNA binding"/>
    <property type="evidence" value="ECO:0007669"/>
    <property type="project" value="UniProtKB-KW"/>
</dbReference>
<dbReference type="Gene3D" id="1.10.4040.10">
    <property type="entry name" value="Penicillinase repressor domain"/>
    <property type="match status" value="1"/>
</dbReference>
<sequence>MEIKLFDSELKIMEILWKEGSVTAKHIADVLGKQVGWSKTTTYTVIKKCLDKGAVLRIDPDFVCRALITREQAQQFETTELINKMYDGAADQLIASLLGRKKLSSKEIERLKQLVNELE</sequence>
<dbReference type="InterPro" id="IPR036390">
    <property type="entry name" value="WH_DNA-bd_sf"/>
</dbReference>
<name>A0A494XH06_9BACL</name>
<gene>
    <name evidence="5" type="ORF">D7Z26_21975</name>
</gene>
<comment type="caution">
    <text evidence="5">The sequence shown here is derived from an EMBL/GenBank/DDBJ whole genome shotgun (WGS) entry which is preliminary data.</text>
</comment>